<dbReference type="PANTHER" id="PTHR43046">
    <property type="entry name" value="GDP-MANNOSE MANNOSYL HYDROLASE"/>
    <property type="match status" value="1"/>
</dbReference>
<evidence type="ECO:0000313" key="5">
    <source>
        <dbReference type="EMBL" id="PSR21791.1"/>
    </source>
</evidence>
<dbReference type="PROSITE" id="PS51462">
    <property type="entry name" value="NUDIX"/>
    <property type="match status" value="1"/>
</dbReference>
<proteinExistence type="inferred from homology"/>
<evidence type="ECO:0000259" key="4">
    <source>
        <dbReference type="PROSITE" id="PS51462"/>
    </source>
</evidence>
<feature type="domain" description="Nudix hydrolase" evidence="4">
    <location>
        <begin position="29"/>
        <end position="159"/>
    </location>
</feature>
<dbReference type="SUPFAM" id="SSF55811">
    <property type="entry name" value="Nudix"/>
    <property type="match status" value="1"/>
</dbReference>
<comment type="similarity">
    <text evidence="3">Belongs to the Nudix hydrolase family.</text>
</comment>
<dbReference type="PROSITE" id="PS00893">
    <property type="entry name" value="NUDIX_BOX"/>
    <property type="match status" value="1"/>
</dbReference>
<accession>A0A2T2WHR7</accession>
<dbReference type="PRINTS" id="PR00502">
    <property type="entry name" value="NUDIXFAMILY"/>
</dbReference>
<name>A0A2T2WHR7_9FIRM</name>
<comment type="caution">
    <text evidence="5">The sequence shown here is derived from an EMBL/GenBank/DDBJ whole genome shotgun (WGS) entry which is preliminary data.</text>
</comment>
<sequence length="160" mass="18320">MKPPSAKGRYITCADLSGRVGTYAADTIRFRPAAYGILEHHQNILLSRSRFTGLWDFPGGGVEPFESLPEGMTREFYEETGLTIVAGPLVYVAEGFIAMFGHPFHSLRFYYRCVMHDVTAVTLDPDMNEVSVLQWWPRDELPIEQMHASDQEAYRRFMHE</sequence>
<dbReference type="AlphaFoldDB" id="A0A2T2WHR7"/>
<dbReference type="Gene3D" id="3.90.79.10">
    <property type="entry name" value="Nucleoside Triphosphate Pyrophosphohydrolase"/>
    <property type="match status" value="1"/>
</dbReference>
<evidence type="ECO:0000256" key="2">
    <source>
        <dbReference type="ARBA" id="ARBA00022801"/>
    </source>
</evidence>
<keyword evidence="2 3" id="KW-0378">Hydrolase</keyword>
<dbReference type="InterPro" id="IPR020084">
    <property type="entry name" value="NUDIX_hydrolase_CS"/>
</dbReference>
<dbReference type="GO" id="GO:0016787">
    <property type="term" value="F:hydrolase activity"/>
    <property type="evidence" value="ECO:0007669"/>
    <property type="project" value="UniProtKB-KW"/>
</dbReference>
<evidence type="ECO:0000256" key="3">
    <source>
        <dbReference type="RuleBase" id="RU003476"/>
    </source>
</evidence>
<dbReference type="InterPro" id="IPR015797">
    <property type="entry name" value="NUDIX_hydrolase-like_dom_sf"/>
</dbReference>
<organism evidence="5 6">
    <name type="scientific">Sulfobacillus acidophilus</name>
    <dbReference type="NCBI Taxonomy" id="53633"/>
    <lineage>
        <taxon>Bacteria</taxon>
        <taxon>Bacillati</taxon>
        <taxon>Bacillota</taxon>
        <taxon>Clostridia</taxon>
        <taxon>Eubacteriales</taxon>
        <taxon>Clostridiales Family XVII. Incertae Sedis</taxon>
        <taxon>Sulfobacillus</taxon>
    </lineage>
</organism>
<evidence type="ECO:0000256" key="1">
    <source>
        <dbReference type="ARBA" id="ARBA00001946"/>
    </source>
</evidence>
<dbReference type="PANTHER" id="PTHR43046:SF14">
    <property type="entry name" value="MUTT_NUDIX FAMILY PROTEIN"/>
    <property type="match status" value="1"/>
</dbReference>
<dbReference type="EMBL" id="PXYV01000027">
    <property type="protein sequence ID" value="PSR21791.1"/>
    <property type="molecule type" value="Genomic_DNA"/>
</dbReference>
<evidence type="ECO:0000313" key="6">
    <source>
        <dbReference type="Proteomes" id="UP000241848"/>
    </source>
</evidence>
<gene>
    <name evidence="5" type="ORF">C7B45_09405</name>
</gene>
<dbReference type="Proteomes" id="UP000241848">
    <property type="component" value="Unassembled WGS sequence"/>
</dbReference>
<dbReference type="Pfam" id="PF00293">
    <property type="entry name" value="NUDIX"/>
    <property type="match status" value="1"/>
</dbReference>
<dbReference type="InterPro" id="IPR020476">
    <property type="entry name" value="Nudix_hydrolase"/>
</dbReference>
<protein>
    <submittedName>
        <fullName evidence="5">NUDIX hydrolase</fullName>
    </submittedName>
</protein>
<comment type="cofactor">
    <cofactor evidence="1">
        <name>Mg(2+)</name>
        <dbReference type="ChEBI" id="CHEBI:18420"/>
    </cofactor>
</comment>
<reference evidence="5 6" key="1">
    <citation type="journal article" date="2014" name="BMC Genomics">
        <title>Comparison of environmental and isolate Sulfobacillus genomes reveals diverse carbon, sulfur, nitrogen, and hydrogen metabolisms.</title>
        <authorList>
            <person name="Justice N.B."/>
            <person name="Norman A."/>
            <person name="Brown C.T."/>
            <person name="Singh A."/>
            <person name="Thomas B.C."/>
            <person name="Banfield J.F."/>
        </authorList>
    </citation>
    <scope>NUCLEOTIDE SEQUENCE [LARGE SCALE GENOMIC DNA]</scope>
    <source>
        <strain evidence="5">AMDSBA3</strain>
    </source>
</reference>
<dbReference type="InterPro" id="IPR000086">
    <property type="entry name" value="NUDIX_hydrolase_dom"/>
</dbReference>